<dbReference type="PANTHER" id="PTHR36401">
    <property type="entry name" value="NADH DEHYDROGENASE [UBIQUINONE] 1 BETA SUBCOMPLEX SUBUNIT 8, MITOCHONDRIAL"/>
    <property type="match status" value="1"/>
</dbReference>
<dbReference type="Proteomes" id="UP001457282">
    <property type="component" value="Unassembled WGS sequence"/>
</dbReference>
<keyword evidence="2" id="KW-1185">Reference proteome</keyword>
<proteinExistence type="predicted"/>
<dbReference type="PANTHER" id="PTHR36401:SF1">
    <property type="entry name" value="NADH DEHYDROGENASE [UBIQUINONE] 1 BETA SUBCOMPLEX SUBUNIT 8, MITOCHONDRIAL"/>
    <property type="match status" value="1"/>
</dbReference>
<evidence type="ECO:0000313" key="2">
    <source>
        <dbReference type="Proteomes" id="UP001457282"/>
    </source>
</evidence>
<reference evidence="1 2" key="1">
    <citation type="journal article" date="2023" name="G3 (Bethesda)">
        <title>A chromosome-length genome assembly and annotation of blackberry (Rubus argutus, cv. 'Hillquist').</title>
        <authorList>
            <person name="Bruna T."/>
            <person name="Aryal R."/>
            <person name="Dudchenko O."/>
            <person name="Sargent D.J."/>
            <person name="Mead D."/>
            <person name="Buti M."/>
            <person name="Cavallini A."/>
            <person name="Hytonen T."/>
            <person name="Andres J."/>
            <person name="Pham M."/>
            <person name="Weisz D."/>
            <person name="Mascagni F."/>
            <person name="Usai G."/>
            <person name="Natali L."/>
            <person name="Bassil N."/>
            <person name="Fernandez G.E."/>
            <person name="Lomsadze A."/>
            <person name="Armour M."/>
            <person name="Olukolu B."/>
            <person name="Poorten T."/>
            <person name="Britton C."/>
            <person name="Davik J."/>
            <person name="Ashrafi H."/>
            <person name="Aiden E.L."/>
            <person name="Borodovsky M."/>
            <person name="Worthington M."/>
        </authorList>
    </citation>
    <scope>NUCLEOTIDE SEQUENCE [LARGE SCALE GENOMIC DNA]</scope>
    <source>
        <strain evidence="1">PI 553951</strain>
    </source>
</reference>
<organism evidence="1 2">
    <name type="scientific">Rubus argutus</name>
    <name type="common">Southern blackberry</name>
    <dbReference type="NCBI Taxonomy" id="59490"/>
    <lineage>
        <taxon>Eukaryota</taxon>
        <taxon>Viridiplantae</taxon>
        <taxon>Streptophyta</taxon>
        <taxon>Embryophyta</taxon>
        <taxon>Tracheophyta</taxon>
        <taxon>Spermatophyta</taxon>
        <taxon>Magnoliopsida</taxon>
        <taxon>eudicotyledons</taxon>
        <taxon>Gunneridae</taxon>
        <taxon>Pentapetalae</taxon>
        <taxon>rosids</taxon>
        <taxon>fabids</taxon>
        <taxon>Rosales</taxon>
        <taxon>Rosaceae</taxon>
        <taxon>Rosoideae</taxon>
        <taxon>Rosoideae incertae sedis</taxon>
        <taxon>Rubus</taxon>
    </lineage>
</organism>
<comment type="caution">
    <text evidence="1">The sequence shown here is derived from an EMBL/GenBank/DDBJ whole genome shotgun (WGS) entry which is preliminary data.</text>
</comment>
<dbReference type="AlphaFoldDB" id="A0AAW1W8W1"/>
<name>A0AAW1W8W1_RUBAR</name>
<dbReference type="EMBL" id="JBEDUW010000006">
    <property type="protein sequence ID" value="KAK9920395.1"/>
    <property type="molecule type" value="Genomic_DNA"/>
</dbReference>
<accession>A0AAW1W8W1</accession>
<evidence type="ECO:0000313" key="1">
    <source>
        <dbReference type="EMBL" id="KAK9920395.1"/>
    </source>
</evidence>
<protein>
    <submittedName>
        <fullName evidence="1">Uncharacterized protein</fullName>
    </submittedName>
</protein>
<sequence length="86" mass="9790">MGGNGVVNRSIASSLRLRAGMGLPIGKHIVPDRPLPVNDELVWDNDAVSRTLYRSHRQHRGKVRSFGSTVWRFELLRWSRLVGRVE</sequence>
<gene>
    <name evidence="1" type="ORF">M0R45_028950</name>
</gene>
<dbReference type="InterPro" id="IPR038863">
    <property type="entry name" value="Put_Complex_I_su8"/>
</dbReference>